<dbReference type="Pfam" id="PF03476">
    <property type="entry name" value="MOSC_N"/>
    <property type="match status" value="1"/>
</dbReference>
<dbReference type="eggNOG" id="COG1018">
    <property type="taxonomic scope" value="Bacteria"/>
</dbReference>
<dbReference type="SUPFAM" id="SSF141673">
    <property type="entry name" value="MOSC N-terminal domain-like"/>
    <property type="match status" value="1"/>
</dbReference>
<dbReference type="InterPro" id="IPR036010">
    <property type="entry name" value="2Fe-2S_ferredoxin-like_sf"/>
</dbReference>
<dbReference type="AlphaFoldDB" id="D8MQF6"/>
<proteinExistence type="predicted"/>
<dbReference type="PANTHER" id="PTHR14237">
    <property type="entry name" value="MOLYBDOPTERIN COFACTOR SULFURASE MOSC"/>
    <property type="match status" value="1"/>
</dbReference>
<accession>D8MQF6</accession>
<dbReference type="PROSITE" id="PS51340">
    <property type="entry name" value="MOSC"/>
    <property type="match status" value="1"/>
</dbReference>
<dbReference type="KEGG" id="ebi:EbC_15320"/>
<dbReference type="GO" id="GO:0030170">
    <property type="term" value="F:pyridoxal phosphate binding"/>
    <property type="evidence" value="ECO:0007669"/>
    <property type="project" value="InterPro"/>
</dbReference>
<dbReference type="GeneID" id="90511553"/>
<feature type="domain" description="MOSC" evidence="2">
    <location>
        <begin position="120"/>
        <end position="265"/>
    </location>
</feature>
<dbReference type="GO" id="GO:0003824">
    <property type="term" value="F:catalytic activity"/>
    <property type="evidence" value="ECO:0007669"/>
    <property type="project" value="InterPro"/>
</dbReference>
<reference evidence="3 4" key="1">
    <citation type="journal article" date="2010" name="BMC Genomics">
        <title>Genome comparison of the epiphytic bacteria Erwinia billingiae and E. tasmaniensis with the pear pathogen E. pyrifoliae.</title>
        <authorList>
            <person name="Kube M."/>
            <person name="Migdoll A.M."/>
            <person name="Gehring I."/>
            <person name="Heitmann K."/>
            <person name="Mayer Y."/>
            <person name="Kuhl H."/>
            <person name="Knaust F."/>
            <person name="Geider K."/>
            <person name="Reinhardt R."/>
        </authorList>
    </citation>
    <scope>NUCLEOTIDE SEQUENCE [LARGE SCALE GENOMIC DNA]</scope>
    <source>
        <strain evidence="3 4">Eb661</strain>
    </source>
</reference>
<dbReference type="InterPro" id="IPR006058">
    <property type="entry name" value="2Fe2S_fd_BS"/>
</dbReference>
<dbReference type="GO" id="GO:0051537">
    <property type="term" value="F:2 iron, 2 sulfur cluster binding"/>
    <property type="evidence" value="ECO:0007669"/>
    <property type="project" value="InterPro"/>
</dbReference>
<dbReference type="EMBL" id="FP236843">
    <property type="protein sequence ID" value="CAX59063.1"/>
    <property type="molecule type" value="Genomic_DNA"/>
</dbReference>
<dbReference type="Proteomes" id="UP000008793">
    <property type="component" value="Chromosome"/>
</dbReference>
<keyword evidence="4" id="KW-1185">Reference proteome</keyword>
<dbReference type="SUPFAM" id="SSF54292">
    <property type="entry name" value="2Fe-2S ferredoxin-like"/>
    <property type="match status" value="1"/>
</dbReference>
<dbReference type="SUPFAM" id="SSF50800">
    <property type="entry name" value="PK beta-barrel domain-like"/>
    <property type="match status" value="1"/>
</dbReference>
<organism evidence="4">
    <name type="scientific">Erwinia billingiae (strain Eb661)</name>
    <dbReference type="NCBI Taxonomy" id="634500"/>
    <lineage>
        <taxon>Bacteria</taxon>
        <taxon>Pseudomonadati</taxon>
        <taxon>Pseudomonadota</taxon>
        <taxon>Gammaproteobacteria</taxon>
        <taxon>Enterobacterales</taxon>
        <taxon>Erwiniaceae</taxon>
        <taxon>Erwinia</taxon>
    </lineage>
</organism>
<name>D8MQF6_ERWBE</name>
<evidence type="ECO:0000313" key="3">
    <source>
        <dbReference type="EMBL" id="CAX59063.1"/>
    </source>
</evidence>
<dbReference type="InterPro" id="IPR005303">
    <property type="entry name" value="MOCOS_middle"/>
</dbReference>
<gene>
    <name evidence="3" type="primary">ycbX</name>
    <name evidence="3" type="ordered locus">EbC_15320</name>
</gene>
<dbReference type="HOGENOM" id="CLU_028286_0_2_6"/>
<dbReference type="InterPro" id="IPR012675">
    <property type="entry name" value="Beta-grasp_dom_sf"/>
</dbReference>
<protein>
    <submittedName>
        <fullName evidence="3">Conserved uncharacterized protein YcbX</fullName>
    </submittedName>
</protein>
<sequence>MISLSRLFIHPVKSLRGTQVSHAQALESGLAFDRVFMITDEDGTFITARQYPEMVLFTPALIPEGLFLSAPDGTSATVRLADFSSELAPTEVWGNVFTSLTAPAAINQWLSSFFPRPVQLRWVGPQMSRRVKRFEQVPLGFADGFPFLLINEASLQDLRQRCPAGIKLEQFRPNLVITGASAWAEDSWSTVRIGEVLFDVPKPCSRCVLTTVSPEKGRKHPSGEPLATLQKFRTATDGSGDIDFGLNLIARNSGIMRVGDELQVVASKPPRPYGAGQVVESLEVVSGNAQSVTISWQGETFQGNNQQVLLEQLEMQGFRIPYSCRAGICGSCHLNLVSGEVSQMKKGAVRDNGRILSCSCIPASDLVLTQ</sequence>
<dbReference type="eggNOG" id="COG3217">
    <property type="taxonomic scope" value="Bacteria"/>
</dbReference>
<dbReference type="Pfam" id="PF03473">
    <property type="entry name" value="MOSC"/>
    <property type="match status" value="1"/>
</dbReference>
<dbReference type="InterPro" id="IPR011037">
    <property type="entry name" value="Pyrv_Knase-like_insert_dom_sf"/>
</dbReference>
<dbReference type="PROSITE" id="PS51085">
    <property type="entry name" value="2FE2S_FER_2"/>
    <property type="match status" value="1"/>
</dbReference>
<dbReference type="InterPro" id="IPR005302">
    <property type="entry name" value="MoCF_Sase_C"/>
</dbReference>
<dbReference type="CDD" id="cd00207">
    <property type="entry name" value="fer2"/>
    <property type="match status" value="1"/>
</dbReference>
<dbReference type="PANTHER" id="PTHR14237:SF19">
    <property type="entry name" value="MITOCHONDRIAL AMIDOXIME REDUCING COMPONENT 1"/>
    <property type="match status" value="1"/>
</dbReference>
<dbReference type="STRING" id="634500.EbC_15320"/>
<dbReference type="RefSeq" id="WP_013201556.1">
    <property type="nucleotide sequence ID" value="NC_014306.1"/>
</dbReference>
<dbReference type="Gene3D" id="3.10.20.30">
    <property type="match status" value="1"/>
</dbReference>
<dbReference type="PROSITE" id="PS00197">
    <property type="entry name" value="2FE2S_FER_1"/>
    <property type="match status" value="1"/>
</dbReference>
<evidence type="ECO:0000259" key="1">
    <source>
        <dbReference type="PROSITE" id="PS51085"/>
    </source>
</evidence>
<dbReference type="GO" id="GO:0030151">
    <property type="term" value="F:molybdenum ion binding"/>
    <property type="evidence" value="ECO:0007669"/>
    <property type="project" value="InterPro"/>
</dbReference>
<dbReference type="Pfam" id="PF00111">
    <property type="entry name" value="Fer2"/>
    <property type="match status" value="1"/>
</dbReference>
<evidence type="ECO:0000259" key="2">
    <source>
        <dbReference type="PROSITE" id="PS51340"/>
    </source>
</evidence>
<feature type="domain" description="2Fe-2S ferredoxin-type" evidence="1">
    <location>
        <begin position="290"/>
        <end position="370"/>
    </location>
</feature>
<dbReference type="InterPro" id="IPR001041">
    <property type="entry name" value="2Fe-2S_ferredoxin-type"/>
</dbReference>
<evidence type="ECO:0000313" key="4">
    <source>
        <dbReference type="Proteomes" id="UP000008793"/>
    </source>
</evidence>